<protein>
    <submittedName>
        <fullName evidence="2">Uncharacterized protein</fullName>
    </submittedName>
</protein>
<gene>
    <name evidence="2" type="ORF">L9F63_017503</name>
</gene>
<keyword evidence="3" id="KW-1185">Reference proteome</keyword>
<keyword evidence="1" id="KW-0812">Transmembrane</keyword>
<comment type="caution">
    <text evidence="2">The sequence shown here is derived from an EMBL/GenBank/DDBJ whole genome shotgun (WGS) entry which is preliminary data.</text>
</comment>
<proteinExistence type="predicted"/>
<accession>A0AAD8EG99</accession>
<reference evidence="2" key="2">
    <citation type="submission" date="2023-05" db="EMBL/GenBank/DDBJ databases">
        <authorList>
            <person name="Fouks B."/>
        </authorList>
    </citation>
    <scope>NUCLEOTIDE SEQUENCE</scope>
    <source>
        <strain evidence="2">Stay&amp;Tobe</strain>
        <tissue evidence="2">Testes</tissue>
    </source>
</reference>
<evidence type="ECO:0000313" key="3">
    <source>
        <dbReference type="Proteomes" id="UP001233999"/>
    </source>
</evidence>
<dbReference type="AlphaFoldDB" id="A0AAD8EG99"/>
<reference evidence="2" key="1">
    <citation type="journal article" date="2023" name="IScience">
        <title>Live-bearing cockroach genome reveals convergent evolutionary mechanisms linked to viviparity in insects and beyond.</title>
        <authorList>
            <person name="Fouks B."/>
            <person name="Harrison M.C."/>
            <person name="Mikhailova A.A."/>
            <person name="Marchal E."/>
            <person name="English S."/>
            <person name="Carruthers M."/>
            <person name="Jennings E.C."/>
            <person name="Chiamaka E.L."/>
            <person name="Frigard R.A."/>
            <person name="Pippel M."/>
            <person name="Attardo G.M."/>
            <person name="Benoit J.B."/>
            <person name="Bornberg-Bauer E."/>
            <person name="Tobe S.S."/>
        </authorList>
    </citation>
    <scope>NUCLEOTIDE SEQUENCE</scope>
    <source>
        <strain evidence="2">Stay&amp;Tobe</strain>
    </source>
</reference>
<evidence type="ECO:0000313" key="2">
    <source>
        <dbReference type="EMBL" id="KAJ9589258.1"/>
    </source>
</evidence>
<organism evidence="2 3">
    <name type="scientific">Diploptera punctata</name>
    <name type="common">Pacific beetle cockroach</name>
    <dbReference type="NCBI Taxonomy" id="6984"/>
    <lineage>
        <taxon>Eukaryota</taxon>
        <taxon>Metazoa</taxon>
        <taxon>Ecdysozoa</taxon>
        <taxon>Arthropoda</taxon>
        <taxon>Hexapoda</taxon>
        <taxon>Insecta</taxon>
        <taxon>Pterygota</taxon>
        <taxon>Neoptera</taxon>
        <taxon>Polyneoptera</taxon>
        <taxon>Dictyoptera</taxon>
        <taxon>Blattodea</taxon>
        <taxon>Blaberoidea</taxon>
        <taxon>Blaberidae</taxon>
        <taxon>Diplopterinae</taxon>
        <taxon>Diploptera</taxon>
    </lineage>
</organism>
<dbReference type="Proteomes" id="UP001233999">
    <property type="component" value="Unassembled WGS sequence"/>
</dbReference>
<evidence type="ECO:0000256" key="1">
    <source>
        <dbReference type="SAM" id="Phobius"/>
    </source>
</evidence>
<name>A0AAD8EG99_DIPPU</name>
<keyword evidence="1" id="KW-1133">Transmembrane helix</keyword>
<keyword evidence="1" id="KW-0472">Membrane</keyword>
<feature type="non-terminal residue" evidence="2">
    <location>
        <position position="1"/>
    </location>
</feature>
<feature type="non-terminal residue" evidence="2">
    <location>
        <position position="137"/>
    </location>
</feature>
<feature type="transmembrane region" description="Helical" evidence="1">
    <location>
        <begin position="48"/>
        <end position="70"/>
    </location>
</feature>
<dbReference type="EMBL" id="JASPKZ010004955">
    <property type="protein sequence ID" value="KAJ9589258.1"/>
    <property type="molecule type" value="Genomic_DNA"/>
</dbReference>
<sequence>DHCAITVIFEDCFPLTHASDTQKNELHLTNNKNVDNDQSAIKYNTFNVLVATIRICIFSYYTLSLLAVLIRIDANVIAILKFRDRTSDLFMCKTQEREKRLTLKYLSTSRGTDSHFHADPFSNFYIFNINNRDEVGA</sequence>